<keyword evidence="7" id="KW-1185">Reference proteome</keyword>
<proteinExistence type="inferred from homology"/>
<dbReference type="Pfam" id="PF03466">
    <property type="entry name" value="LysR_substrate"/>
    <property type="match status" value="1"/>
</dbReference>
<dbReference type="RefSeq" id="WP_093393728.1">
    <property type="nucleotide sequence ID" value="NZ_FOUU01000002.1"/>
</dbReference>
<evidence type="ECO:0000256" key="1">
    <source>
        <dbReference type="ARBA" id="ARBA00009437"/>
    </source>
</evidence>
<protein>
    <submittedName>
        <fullName evidence="6">DNA-binding transcriptional regulator, LysR family</fullName>
    </submittedName>
</protein>
<dbReference type="OrthoDB" id="9808620at2"/>
<dbReference type="PANTHER" id="PTHR30126">
    <property type="entry name" value="HTH-TYPE TRANSCRIPTIONAL REGULATOR"/>
    <property type="match status" value="1"/>
</dbReference>
<dbReference type="EMBL" id="FOUU01000002">
    <property type="protein sequence ID" value="SFM61270.1"/>
    <property type="molecule type" value="Genomic_DNA"/>
</dbReference>
<evidence type="ECO:0000256" key="2">
    <source>
        <dbReference type="ARBA" id="ARBA00023015"/>
    </source>
</evidence>
<gene>
    <name evidence="6" type="ORF">SAMN05660836_00846</name>
</gene>
<organism evidence="6 7">
    <name type="scientific">Thermodesulforhabdus norvegica</name>
    <dbReference type="NCBI Taxonomy" id="39841"/>
    <lineage>
        <taxon>Bacteria</taxon>
        <taxon>Pseudomonadati</taxon>
        <taxon>Thermodesulfobacteriota</taxon>
        <taxon>Syntrophobacteria</taxon>
        <taxon>Syntrophobacterales</taxon>
        <taxon>Thermodesulforhabdaceae</taxon>
        <taxon>Thermodesulforhabdus</taxon>
    </lineage>
</organism>
<dbReference type="InterPro" id="IPR036390">
    <property type="entry name" value="WH_DNA-bd_sf"/>
</dbReference>
<comment type="similarity">
    <text evidence="1">Belongs to the LysR transcriptional regulatory family.</text>
</comment>
<evidence type="ECO:0000256" key="4">
    <source>
        <dbReference type="ARBA" id="ARBA00023163"/>
    </source>
</evidence>
<evidence type="ECO:0000313" key="6">
    <source>
        <dbReference type="EMBL" id="SFM61270.1"/>
    </source>
</evidence>
<dbReference type="SUPFAM" id="SSF46785">
    <property type="entry name" value="Winged helix' DNA-binding domain"/>
    <property type="match status" value="1"/>
</dbReference>
<dbReference type="Pfam" id="PF00126">
    <property type="entry name" value="HTH_1"/>
    <property type="match status" value="1"/>
</dbReference>
<dbReference type="InterPro" id="IPR000847">
    <property type="entry name" value="LysR_HTH_N"/>
</dbReference>
<evidence type="ECO:0000256" key="3">
    <source>
        <dbReference type="ARBA" id="ARBA00023125"/>
    </source>
</evidence>
<evidence type="ECO:0000259" key="5">
    <source>
        <dbReference type="PROSITE" id="PS50931"/>
    </source>
</evidence>
<sequence length="314" mass="35365">MESLLDLHRMEIFCKVVELKSFTRAAESMYLSQPTVSEHIRYLEEILGEPLLDRMGREVQPTQAGRIFYDYARRMLRLREQMVQALRDHRGTVSGKIYLGASTIPGTYILPELIAGFRLQFPDVTVSLKIGGSRAVVDMILNGEIEIGFTGARWNDPKLEWDEFCLDEIVLAVPKDSPFGKDEEISGEDLSRIPLIVREPGSGTRKMAEEILKSHGISTDSFRVVAELGSTEAVKQGIRAGLGGSFISRFALKDGGDVGEIVPLRIKGLRLLRPFYFVRRKKRHLSPAARMFVSFIEENKKARNFCLSGKEEKG</sequence>
<evidence type="ECO:0000313" key="7">
    <source>
        <dbReference type="Proteomes" id="UP000199611"/>
    </source>
</evidence>
<dbReference type="GO" id="GO:0003700">
    <property type="term" value="F:DNA-binding transcription factor activity"/>
    <property type="evidence" value="ECO:0007669"/>
    <property type="project" value="InterPro"/>
</dbReference>
<keyword evidence="3 6" id="KW-0238">DNA-binding</keyword>
<dbReference type="InterPro" id="IPR036388">
    <property type="entry name" value="WH-like_DNA-bd_sf"/>
</dbReference>
<dbReference type="PANTHER" id="PTHR30126:SF40">
    <property type="entry name" value="HTH-TYPE TRANSCRIPTIONAL REGULATOR GLTR"/>
    <property type="match status" value="1"/>
</dbReference>
<accession>A0A1I4SAE9</accession>
<reference evidence="6 7" key="1">
    <citation type="submission" date="2016-10" db="EMBL/GenBank/DDBJ databases">
        <authorList>
            <person name="de Groot N.N."/>
        </authorList>
    </citation>
    <scope>NUCLEOTIDE SEQUENCE [LARGE SCALE GENOMIC DNA]</scope>
    <source>
        <strain evidence="6 7">DSM 9990</strain>
    </source>
</reference>
<dbReference type="NCBIfam" id="NF040786">
    <property type="entry name" value="LysR_Sec_metab"/>
    <property type="match status" value="1"/>
</dbReference>
<dbReference type="Gene3D" id="3.40.190.290">
    <property type="match status" value="1"/>
</dbReference>
<feature type="domain" description="HTH lysR-type" evidence="5">
    <location>
        <begin position="5"/>
        <end position="62"/>
    </location>
</feature>
<dbReference type="PRINTS" id="PR00039">
    <property type="entry name" value="HTHLYSR"/>
</dbReference>
<keyword evidence="4" id="KW-0804">Transcription</keyword>
<name>A0A1I4SAE9_9BACT</name>
<dbReference type="GO" id="GO:0000976">
    <property type="term" value="F:transcription cis-regulatory region binding"/>
    <property type="evidence" value="ECO:0007669"/>
    <property type="project" value="TreeGrafter"/>
</dbReference>
<dbReference type="PROSITE" id="PS50931">
    <property type="entry name" value="HTH_LYSR"/>
    <property type="match status" value="1"/>
</dbReference>
<dbReference type="AlphaFoldDB" id="A0A1I4SAE9"/>
<keyword evidence="2" id="KW-0805">Transcription regulation</keyword>
<dbReference type="InterPro" id="IPR047788">
    <property type="entry name" value="LysR-like_Sec_metab"/>
</dbReference>
<dbReference type="Gene3D" id="1.10.10.10">
    <property type="entry name" value="Winged helix-like DNA-binding domain superfamily/Winged helix DNA-binding domain"/>
    <property type="match status" value="1"/>
</dbReference>
<dbReference type="STRING" id="39841.SAMN05660836_00846"/>
<dbReference type="SUPFAM" id="SSF53850">
    <property type="entry name" value="Periplasmic binding protein-like II"/>
    <property type="match status" value="1"/>
</dbReference>
<dbReference type="InterPro" id="IPR005119">
    <property type="entry name" value="LysR_subst-bd"/>
</dbReference>
<dbReference type="CDD" id="cd08420">
    <property type="entry name" value="PBP2_CysL_like"/>
    <property type="match status" value="1"/>
</dbReference>
<dbReference type="FunFam" id="1.10.10.10:FF:000001">
    <property type="entry name" value="LysR family transcriptional regulator"/>
    <property type="match status" value="1"/>
</dbReference>
<dbReference type="Proteomes" id="UP000199611">
    <property type="component" value="Unassembled WGS sequence"/>
</dbReference>